<dbReference type="AlphaFoldDB" id="A0A451D8P0"/>
<dbReference type="EC" id="2.7.7.38" evidence="5"/>
<dbReference type="PANTHER" id="PTHR42866">
    <property type="entry name" value="3-DEOXY-MANNO-OCTULOSONATE CYTIDYLYLTRANSFERASE"/>
    <property type="match status" value="1"/>
</dbReference>
<comment type="function">
    <text evidence="5">Activates KDO (a required 8-carbon sugar) for incorporation into bacterial lipopolysaccharide in Gram-negative bacteria.</text>
</comment>
<keyword evidence="2 5" id="KW-0808">Transferase</keyword>
<comment type="similarity">
    <text evidence="5">Belongs to the KdsB family.</text>
</comment>
<protein>
    <recommendedName>
        <fullName evidence="5">3-deoxy-manno-octulosonate cytidylyltransferase</fullName>
        <ecNumber evidence="5">2.7.7.38</ecNumber>
    </recommendedName>
    <alternativeName>
        <fullName evidence="5">CMP-2-keto-3-deoxyoctulosonic acid synthase</fullName>
        <shortName evidence="5">CKS</shortName>
        <shortName evidence="5">CMP-KDO synthase</shortName>
    </alternativeName>
</protein>
<evidence type="ECO:0000256" key="5">
    <source>
        <dbReference type="HAMAP-Rule" id="MF_00057"/>
    </source>
</evidence>
<dbReference type="GO" id="GO:0016020">
    <property type="term" value="C:membrane"/>
    <property type="evidence" value="ECO:0007669"/>
    <property type="project" value="UniProtKB-SubCell"/>
</dbReference>
<organism evidence="6 7">
    <name type="scientific">Candidatus Erwinia haradaeae</name>
    <dbReference type="NCBI Taxonomy" id="1922217"/>
    <lineage>
        <taxon>Bacteria</taxon>
        <taxon>Pseudomonadati</taxon>
        <taxon>Pseudomonadota</taxon>
        <taxon>Gammaproteobacteria</taxon>
        <taxon>Enterobacterales</taxon>
        <taxon>Erwiniaceae</taxon>
        <taxon>Erwinia</taxon>
    </lineage>
</organism>
<accession>A0A451D8P0</accession>
<dbReference type="NCBIfam" id="TIGR00466">
    <property type="entry name" value="kdsB"/>
    <property type="match status" value="1"/>
</dbReference>
<dbReference type="FunFam" id="3.90.550.10:FF:000011">
    <property type="entry name" value="3-deoxy-manno-octulosonate cytidylyltransferase"/>
    <property type="match status" value="1"/>
</dbReference>
<dbReference type="NCBIfam" id="NF003952">
    <property type="entry name" value="PRK05450.1-5"/>
    <property type="match status" value="1"/>
</dbReference>
<dbReference type="InterPro" id="IPR004528">
    <property type="entry name" value="KdsB"/>
</dbReference>
<evidence type="ECO:0000313" key="6">
    <source>
        <dbReference type="EMBL" id="VFP82192.1"/>
    </source>
</evidence>
<gene>
    <name evidence="5 6" type="primary">kdsB</name>
    <name evidence="6" type="ORF">ERCICURV3402_547</name>
</gene>
<comment type="subcellular location">
    <subcellularLocation>
        <location evidence="5">Cytoplasm</location>
    </subcellularLocation>
    <subcellularLocation>
        <location evidence="1">Membrane</location>
    </subcellularLocation>
</comment>
<dbReference type="GO" id="GO:0005829">
    <property type="term" value="C:cytosol"/>
    <property type="evidence" value="ECO:0007669"/>
    <property type="project" value="TreeGrafter"/>
</dbReference>
<name>A0A451D8P0_9GAMM</name>
<evidence type="ECO:0000256" key="1">
    <source>
        <dbReference type="ARBA" id="ARBA00004370"/>
    </source>
</evidence>
<dbReference type="InterPro" id="IPR003329">
    <property type="entry name" value="Cytidylyl_trans"/>
</dbReference>
<comment type="catalytic activity">
    <reaction evidence="5">
        <text>3-deoxy-alpha-D-manno-oct-2-ulosonate + CTP = CMP-3-deoxy-beta-D-manno-octulosonate + diphosphate</text>
        <dbReference type="Rhea" id="RHEA:23448"/>
        <dbReference type="ChEBI" id="CHEBI:33019"/>
        <dbReference type="ChEBI" id="CHEBI:37563"/>
        <dbReference type="ChEBI" id="CHEBI:85986"/>
        <dbReference type="ChEBI" id="CHEBI:85987"/>
        <dbReference type="EC" id="2.7.7.38"/>
    </reaction>
</comment>
<dbReference type="OrthoDB" id="9815559at2"/>
<evidence type="ECO:0000256" key="2">
    <source>
        <dbReference type="ARBA" id="ARBA00022679"/>
    </source>
</evidence>
<dbReference type="CDD" id="cd02517">
    <property type="entry name" value="CMP-KDO-Synthetase"/>
    <property type="match status" value="1"/>
</dbReference>
<dbReference type="EMBL" id="LR217713">
    <property type="protein sequence ID" value="VFP82192.1"/>
    <property type="molecule type" value="Genomic_DNA"/>
</dbReference>
<keyword evidence="5" id="KW-0963">Cytoplasm</keyword>
<dbReference type="PANTHER" id="PTHR42866:SF2">
    <property type="entry name" value="3-DEOXY-MANNO-OCTULOSONATE CYTIDYLYLTRANSFERASE, MITOCHONDRIAL"/>
    <property type="match status" value="1"/>
</dbReference>
<dbReference type="Pfam" id="PF02348">
    <property type="entry name" value="CTP_transf_3"/>
    <property type="match status" value="1"/>
</dbReference>
<dbReference type="GO" id="GO:0033468">
    <property type="term" value="P:CMP-keto-3-deoxy-D-manno-octulosonic acid biosynthetic process"/>
    <property type="evidence" value="ECO:0007669"/>
    <property type="project" value="UniProtKB-UniRule"/>
</dbReference>
<dbReference type="InterPro" id="IPR029044">
    <property type="entry name" value="Nucleotide-diphossugar_trans"/>
</dbReference>
<dbReference type="SUPFAM" id="SSF53448">
    <property type="entry name" value="Nucleotide-diphospho-sugar transferases"/>
    <property type="match status" value="1"/>
</dbReference>
<evidence type="ECO:0000313" key="7">
    <source>
        <dbReference type="Proteomes" id="UP000294441"/>
    </source>
</evidence>
<dbReference type="RefSeq" id="WP_157992788.1">
    <property type="nucleotide sequence ID" value="NZ_LR217713.1"/>
</dbReference>
<dbReference type="Gene3D" id="3.90.550.10">
    <property type="entry name" value="Spore Coat Polysaccharide Biosynthesis Protein SpsA, Chain A"/>
    <property type="match status" value="1"/>
</dbReference>
<proteinExistence type="inferred from homology"/>
<comment type="pathway">
    <text evidence="5">Nucleotide-sugar biosynthesis; CMP-3-deoxy-D-manno-octulosonate biosynthesis; CMP-3-deoxy-D-manno-octulosonate from 3-deoxy-D-manno-octulosonate and CTP: step 1/1.</text>
</comment>
<sequence>MNFIAIIPARFSSSRLPGKPLLTIHGKPMIVRVIEQARKSNAKRVIVATDHPGIESVVKAINGEVCMTRSNHSSGIERISEVLEHYQLPDDTVVVNIQGDEPMMPPEIINQVASNIKLYDVNIATIAAPITSIDEAFNPNIVKVVRDLYGHALYFSRAIIPFHYKPLSIKSSTICDNVLRHIGIYSYHARLIRQYIRWNKSPLECIESLEQLRILSYGEKIHVDLATVNPSNSIDTPEDLMRIRTAEI</sequence>
<keyword evidence="4 5" id="KW-0448">Lipopolysaccharide biosynthesis</keyword>
<dbReference type="GO" id="GO:0009103">
    <property type="term" value="P:lipopolysaccharide biosynthetic process"/>
    <property type="evidence" value="ECO:0007669"/>
    <property type="project" value="UniProtKB-UniRule"/>
</dbReference>
<dbReference type="GO" id="GO:0008690">
    <property type="term" value="F:3-deoxy-manno-octulosonate cytidylyltransferase activity"/>
    <property type="evidence" value="ECO:0007669"/>
    <property type="project" value="UniProtKB-UniRule"/>
</dbReference>
<dbReference type="Proteomes" id="UP000294441">
    <property type="component" value="Chromosome 1"/>
</dbReference>
<dbReference type="NCBIfam" id="NF009905">
    <property type="entry name" value="PRK13368.1"/>
    <property type="match status" value="1"/>
</dbReference>
<dbReference type="UniPathway" id="UPA00358">
    <property type="reaction ID" value="UER00476"/>
</dbReference>
<dbReference type="GeneID" id="66304822"/>
<evidence type="ECO:0000256" key="4">
    <source>
        <dbReference type="ARBA" id="ARBA00022985"/>
    </source>
</evidence>
<evidence type="ECO:0000256" key="3">
    <source>
        <dbReference type="ARBA" id="ARBA00022695"/>
    </source>
</evidence>
<reference evidence="6 7" key="1">
    <citation type="submission" date="2019-02" db="EMBL/GenBank/DDBJ databases">
        <authorList>
            <person name="Manzano-Marin A."/>
            <person name="Manzano-Marin A."/>
        </authorList>
    </citation>
    <scope>NUCLEOTIDE SEQUENCE [LARGE SCALE GENOMIC DNA]</scope>
    <source>
        <strain evidence="6 7">ErCicurvipes</strain>
    </source>
</reference>
<dbReference type="HAMAP" id="MF_00057">
    <property type="entry name" value="KdsB"/>
    <property type="match status" value="1"/>
</dbReference>
<keyword evidence="3 5" id="KW-0548">Nucleotidyltransferase</keyword>